<dbReference type="RefSeq" id="XP_024745006.1">
    <property type="nucleotide sequence ID" value="XM_024891937.1"/>
</dbReference>
<dbReference type="Gene3D" id="3.40.50.850">
    <property type="entry name" value="Isochorismatase-like"/>
    <property type="match status" value="1"/>
</dbReference>
<feature type="domain" description="Isochorismatase-like" evidence="3">
    <location>
        <begin position="9"/>
        <end position="201"/>
    </location>
</feature>
<dbReference type="InterPro" id="IPR036380">
    <property type="entry name" value="Isochorismatase-like_sf"/>
</dbReference>
<evidence type="ECO:0000256" key="2">
    <source>
        <dbReference type="ARBA" id="ARBA00022801"/>
    </source>
</evidence>
<dbReference type="PANTHER" id="PTHR43540:SF6">
    <property type="entry name" value="ISOCHORISMATASE-LIKE DOMAIN-CONTAINING PROTEIN"/>
    <property type="match status" value="1"/>
</dbReference>
<keyword evidence="5" id="KW-1185">Reference proteome</keyword>
<dbReference type="EMBL" id="KZ680232">
    <property type="protein sequence ID" value="PTB61686.1"/>
    <property type="molecule type" value="Genomic_DNA"/>
</dbReference>
<evidence type="ECO:0000259" key="3">
    <source>
        <dbReference type="Pfam" id="PF00857"/>
    </source>
</evidence>
<dbReference type="GeneID" id="36600055"/>
<dbReference type="AlphaFoldDB" id="A0A2T4AX90"/>
<accession>A0A2T4AX90</accession>
<dbReference type="SUPFAM" id="SSF52499">
    <property type="entry name" value="Isochorismatase-like hydrolases"/>
    <property type="match status" value="1"/>
</dbReference>
<dbReference type="OrthoDB" id="167809at2759"/>
<reference evidence="5" key="1">
    <citation type="submission" date="2016-07" db="EMBL/GenBank/DDBJ databases">
        <title>Multiple horizontal gene transfer events from other fungi enriched the ability of initially mycotrophic Trichoderma (Ascomycota) to feed on dead plant biomass.</title>
        <authorList>
            <consortium name="DOE Joint Genome Institute"/>
            <person name="Atanasova L."/>
            <person name="Chenthamara K."/>
            <person name="Zhang J."/>
            <person name="Grujic M."/>
            <person name="Henrissat B."/>
            <person name="Kuo A."/>
            <person name="Aerts A."/>
            <person name="Salamov A."/>
            <person name="Lipzen A."/>
            <person name="Labutti K."/>
            <person name="Barry K."/>
            <person name="Miao Y."/>
            <person name="Rahimi M.J."/>
            <person name="Shen Q."/>
            <person name="Grigoriev I.V."/>
            <person name="Kubicek C.P."/>
            <person name="Druzhinina I.S."/>
        </authorList>
    </citation>
    <scope>NUCLEOTIDE SEQUENCE [LARGE SCALE GENOMIC DNA]</scope>
    <source>
        <strain evidence="5">TUCIM 6016</strain>
    </source>
</reference>
<dbReference type="Pfam" id="PF00857">
    <property type="entry name" value="Isochorismatase"/>
    <property type="match status" value="1"/>
</dbReference>
<organism evidence="4 5">
    <name type="scientific">Trichoderma citrinoviride</name>
    <dbReference type="NCBI Taxonomy" id="58853"/>
    <lineage>
        <taxon>Eukaryota</taxon>
        <taxon>Fungi</taxon>
        <taxon>Dikarya</taxon>
        <taxon>Ascomycota</taxon>
        <taxon>Pezizomycotina</taxon>
        <taxon>Sordariomycetes</taxon>
        <taxon>Hypocreomycetidae</taxon>
        <taxon>Hypocreales</taxon>
        <taxon>Hypocreaceae</taxon>
        <taxon>Trichoderma</taxon>
    </lineage>
</organism>
<dbReference type="GO" id="GO:0016787">
    <property type="term" value="F:hydrolase activity"/>
    <property type="evidence" value="ECO:0007669"/>
    <property type="project" value="UniProtKB-KW"/>
</dbReference>
<evidence type="ECO:0000256" key="1">
    <source>
        <dbReference type="ARBA" id="ARBA00006336"/>
    </source>
</evidence>
<dbReference type="PANTHER" id="PTHR43540">
    <property type="entry name" value="PEROXYUREIDOACRYLATE/UREIDOACRYLATE AMIDOHYDROLASE-RELATED"/>
    <property type="match status" value="1"/>
</dbReference>
<comment type="similarity">
    <text evidence="1">Belongs to the isochorismatase family.</text>
</comment>
<protein>
    <submittedName>
        <fullName evidence="4">Isochorismatase hydrolase</fullName>
    </submittedName>
</protein>
<name>A0A2T4AX90_9HYPO</name>
<sequence length="221" mass="24959">MQLGEKKHTALVVTDLQNEFLEPFGSYYPMIEDKFKELNVYDHIEQLLKTAQENGIYVIHSPHYYYPTDHQWVAPGSAIVDYLAHLPAGFVGRKDPVDLQGFHGSGADYPERLKKYLMDGKTVNTSPHKGLSCLSNDLIRQLRQRRIEKVIVAGPVGNLCLENHVRDILEYGFEVAIVRDAIAGGQNDEGDGYAAAMTNYRFITNAMWTTEKAIEKMKALV</sequence>
<dbReference type="InterPro" id="IPR050272">
    <property type="entry name" value="Isochorismatase-like_hydrls"/>
</dbReference>
<keyword evidence="2 4" id="KW-0378">Hydrolase</keyword>
<proteinExistence type="inferred from homology"/>
<dbReference type="Proteomes" id="UP000241546">
    <property type="component" value="Unassembled WGS sequence"/>
</dbReference>
<dbReference type="InterPro" id="IPR000868">
    <property type="entry name" value="Isochorismatase-like_dom"/>
</dbReference>
<evidence type="ECO:0000313" key="5">
    <source>
        <dbReference type="Proteomes" id="UP000241546"/>
    </source>
</evidence>
<dbReference type="CDD" id="cd00431">
    <property type="entry name" value="cysteine_hydrolases"/>
    <property type="match status" value="1"/>
</dbReference>
<evidence type="ECO:0000313" key="4">
    <source>
        <dbReference type="EMBL" id="PTB61686.1"/>
    </source>
</evidence>
<gene>
    <name evidence="4" type="ORF">BBK36DRAFT_1131198</name>
</gene>